<dbReference type="EMBL" id="JAPEQY010000007">
    <property type="protein sequence ID" value="MFO2477875.1"/>
    <property type="molecule type" value="Genomic_DNA"/>
</dbReference>
<keyword evidence="2" id="KW-1185">Reference proteome</keyword>
<dbReference type="Proteomes" id="UP001637618">
    <property type="component" value="Unassembled WGS sequence"/>
</dbReference>
<accession>A0ACC7PCY7</accession>
<reference evidence="1" key="1">
    <citation type="submission" date="2022-11" db="EMBL/GenBank/DDBJ databases">
        <title>Draft genome sequences of strains of Pseudomonas imrae sp. nov.</title>
        <authorList>
            <person name="Salva Serra F."/>
            <person name="Nimje P."/>
            <person name="Moore E.R.B."/>
            <person name="Marathe N.P."/>
        </authorList>
    </citation>
    <scope>NUCLEOTIDE SEQUENCE</scope>
    <source>
        <strain evidence="1">15FMM2</strain>
    </source>
</reference>
<evidence type="ECO:0000313" key="2">
    <source>
        <dbReference type="Proteomes" id="UP001637618"/>
    </source>
</evidence>
<organism evidence="1 2">
    <name type="scientific">Pseudomonas imrae</name>
    <dbReference type="NCBI Taxonomy" id="2992837"/>
    <lineage>
        <taxon>Bacteria</taxon>
        <taxon>Pseudomonadati</taxon>
        <taxon>Pseudomonadota</taxon>
        <taxon>Gammaproteobacteria</taxon>
        <taxon>Pseudomonadales</taxon>
        <taxon>Pseudomonadaceae</taxon>
        <taxon>Pseudomonas</taxon>
    </lineage>
</organism>
<sequence>MEAFRNFDGNPMTINSIQLKSSPQTSNNLPVSAQGSAMRSVETAVTHTSQSILNDTPYSQGDSTLAELYARKLREGVKEDLAVNFIAFEFIETPPQDSLFWQWRTHLHNIIKSPDFNAWAAENRVDLSKDIVINQSLGIITCTASGVKKHFEVANDASKSLAPIWPMLKGAAKALAPSGGSVSAGQKSIATLSEIARFYREDVSTEHHALLTDDDKKKLEQQALKLETHKTFNNIDSQHSEAFLEQGRRKLADVSDRRRATPPLLTVATSIAKLADELESRQRQSIYGVQRLTPELAQEQLDNGILSALENTHFTPAPHSSCSQSNNLVPGASASLKEYLTANGLDIPKSFLEIMNLGEYLRKDTPGQALHGNLGGALSWPIPLTDQERLNVRYAILGNTLGLATLTHYDSDKEVLGYLGQGFRVEPRDLANPRRVINNLLDTPKAKALGLALQNKFDAIATDTSIDDWTLAAIGASLDRETTQGSTLAPVRTGVGGFDLARSEQWGKPVSDTVEELIIHLIDKKKASPRLARLAAYILLSLRAPAFLVKDIPRSVTYGSHTWVTFTTAVARIEAQAPGATSGMTFGDVMARASLAPVTAADRQVEYDAQQDALKDWGVANGLIPLNTLDVYDTAQMNTVHDAFNTQVAELSAASQAQETPIPTRRELALKYLKAHYGEHIDFEKRCISPDSVGKQFPGPYSIVDLYMKGFLGNPPGDFSWASSSADVHINSIDARAHELPNIQAVFDKELPDYFKKMENSIATQTKLLISQLPLEDRKRFEYGGIRLAKSLTTHHTIEKREPTNSYGEHVLLINTTLNGTEKNYKVDLKQNSITPIVLDSDFITGVKSHGGYRPYTELQAITPRGNYTANIAAESNSRGLTPNSFSSERTQYIADALVEEMNLNDLKDQAQGLTTFDTEEPFYLKAREFMLNLIPLRSAIQNFQKGNIGEGFVDLALDVFGFVVGVGAAAKGAKALKAGASAGQKLTHAARIMGRAAIGSLNPVSGLDDVVVGLARGTVRGGNTAIKNIRQISGAAESYDLLAASKRFEASSVGTFKLNDEILEAPAIFERGKWYSYDFVTSQPFGKPLDNFTPSLRVSAQDLAKWENITSPKSQKTIDIERDWATAVHKKRDGTEKIAFERGYNSGNVHDIPGFSQKMKSEELMALAKNESLTSEQLGALVKQRENIAFEAGATHIRNLYNKIDPSVSTLIPMPQVSYLALTSQLSGGQCAGLSRAMASAVAEGKELNLINNMYTAAAYPAAPASQSFMKTLSNLHDQVTGASAFHVLQPQKQVSYLSLIDELGSAQASKTFMIEFPGHAMTGGVKFEGANKTFFFYDPNFGLIKFKNMESMKLEMSKIFNDKKLGKQYKTHSVDPHKLEFKVSEYNNSWKKTTGNDNAAFEALYKEPLPAPATSVNAA</sequence>
<comment type="caution">
    <text evidence="1">The sequence shown here is derived from an EMBL/GenBank/DDBJ whole genome shotgun (WGS) entry which is preliminary data.</text>
</comment>
<name>A0ACC7PCY7_9PSED</name>
<protein>
    <submittedName>
        <fullName evidence="1">Uncharacterized protein</fullName>
    </submittedName>
</protein>
<evidence type="ECO:0000313" key="1">
    <source>
        <dbReference type="EMBL" id="MFO2477875.1"/>
    </source>
</evidence>
<proteinExistence type="predicted"/>
<gene>
    <name evidence="1" type="ORF">OOJ96_10695</name>
</gene>